<dbReference type="EnsemblPlants" id="TuG1812G0200002916.01.T01">
    <property type="protein sequence ID" value="TuG1812G0200002916.01.T01"/>
    <property type="gene ID" value="TuG1812G0200002916.01"/>
</dbReference>
<accession>A0A8R7THE1</accession>
<dbReference type="AlphaFoldDB" id="A0A8R7THE1"/>
<keyword evidence="3" id="KW-1185">Reference proteome</keyword>
<reference evidence="3" key="1">
    <citation type="journal article" date="2013" name="Nature">
        <title>Draft genome of the wheat A-genome progenitor Triticum urartu.</title>
        <authorList>
            <person name="Ling H.Q."/>
            <person name="Zhao S."/>
            <person name="Liu D."/>
            <person name="Wang J."/>
            <person name="Sun H."/>
            <person name="Zhang C."/>
            <person name="Fan H."/>
            <person name="Li D."/>
            <person name="Dong L."/>
            <person name="Tao Y."/>
            <person name="Gao C."/>
            <person name="Wu H."/>
            <person name="Li Y."/>
            <person name="Cui Y."/>
            <person name="Guo X."/>
            <person name="Zheng S."/>
            <person name="Wang B."/>
            <person name="Yu K."/>
            <person name="Liang Q."/>
            <person name="Yang W."/>
            <person name="Lou X."/>
            <person name="Chen J."/>
            <person name="Feng M."/>
            <person name="Jian J."/>
            <person name="Zhang X."/>
            <person name="Luo G."/>
            <person name="Jiang Y."/>
            <person name="Liu J."/>
            <person name="Wang Z."/>
            <person name="Sha Y."/>
            <person name="Zhang B."/>
            <person name="Wu H."/>
            <person name="Tang D."/>
            <person name="Shen Q."/>
            <person name="Xue P."/>
            <person name="Zou S."/>
            <person name="Wang X."/>
            <person name="Liu X."/>
            <person name="Wang F."/>
            <person name="Yang Y."/>
            <person name="An X."/>
            <person name="Dong Z."/>
            <person name="Zhang K."/>
            <person name="Zhang X."/>
            <person name="Luo M.C."/>
            <person name="Dvorak J."/>
            <person name="Tong Y."/>
            <person name="Wang J."/>
            <person name="Yang H."/>
            <person name="Li Z."/>
            <person name="Wang D."/>
            <person name="Zhang A."/>
            <person name="Wang J."/>
        </authorList>
    </citation>
    <scope>NUCLEOTIDE SEQUENCE</scope>
    <source>
        <strain evidence="3">cv. G1812</strain>
    </source>
</reference>
<proteinExistence type="predicted"/>
<dbReference type="Proteomes" id="UP000015106">
    <property type="component" value="Chromosome 2"/>
</dbReference>
<reference evidence="2" key="2">
    <citation type="submission" date="2018-03" db="EMBL/GenBank/DDBJ databases">
        <title>The Triticum urartu genome reveals the dynamic nature of wheat genome evolution.</title>
        <authorList>
            <person name="Ling H."/>
            <person name="Ma B."/>
            <person name="Shi X."/>
            <person name="Liu H."/>
            <person name="Dong L."/>
            <person name="Sun H."/>
            <person name="Cao Y."/>
            <person name="Gao Q."/>
            <person name="Zheng S."/>
            <person name="Li Y."/>
            <person name="Yu Y."/>
            <person name="Du H."/>
            <person name="Qi M."/>
            <person name="Li Y."/>
            <person name="Yu H."/>
            <person name="Cui Y."/>
            <person name="Wang N."/>
            <person name="Chen C."/>
            <person name="Wu H."/>
            <person name="Zhao Y."/>
            <person name="Zhang J."/>
            <person name="Li Y."/>
            <person name="Zhou W."/>
            <person name="Zhang B."/>
            <person name="Hu W."/>
            <person name="Eijk M."/>
            <person name="Tang J."/>
            <person name="Witsenboer H."/>
            <person name="Zhao S."/>
            <person name="Li Z."/>
            <person name="Zhang A."/>
            <person name="Wang D."/>
            <person name="Liang C."/>
        </authorList>
    </citation>
    <scope>NUCLEOTIDE SEQUENCE [LARGE SCALE GENOMIC DNA]</scope>
    <source>
        <strain evidence="2">cv. G1812</strain>
    </source>
</reference>
<sequence length="149" mass="16229">HSSVLAALLLWSGRLRPALRPPFSSRSGRSPFPRGPTAASPPPNRSVHKLGIWAALLAVVALLAVSDRSGVEGFKAYLCLHADPSTSRQQLQDLRTTLGTEAKFIVVVVCNLLWQKVRRLSFQRVWPPPRSTASISRAALLPHSVLPQA</sequence>
<feature type="compositionally biased region" description="Low complexity" evidence="1">
    <location>
        <begin position="22"/>
        <end position="36"/>
    </location>
</feature>
<organism evidence="2 3">
    <name type="scientific">Triticum urartu</name>
    <name type="common">Red wild einkorn</name>
    <name type="synonym">Crithodium urartu</name>
    <dbReference type="NCBI Taxonomy" id="4572"/>
    <lineage>
        <taxon>Eukaryota</taxon>
        <taxon>Viridiplantae</taxon>
        <taxon>Streptophyta</taxon>
        <taxon>Embryophyta</taxon>
        <taxon>Tracheophyta</taxon>
        <taxon>Spermatophyta</taxon>
        <taxon>Magnoliopsida</taxon>
        <taxon>Liliopsida</taxon>
        <taxon>Poales</taxon>
        <taxon>Poaceae</taxon>
        <taxon>BOP clade</taxon>
        <taxon>Pooideae</taxon>
        <taxon>Triticodae</taxon>
        <taxon>Triticeae</taxon>
        <taxon>Triticinae</taxon>
        <taxon>Triticum</taxon>
    </lineage>
</organism>
<reference evidence="2" key="3">
    <citation type="submission" date="2022-06" db="UniProtKB">
        <authorList>
            <consortium name="EnsemblPlants"/>
        </authorList>
    </citation>
    <scope>IDENTIFICATION</scope>
</reference>
<evidence type="ECO:0000256" key="1">
    <source>
        <dbReference type="SAM" id="MobiDB-lite"/>
    </source>
</evidence>
<dbReference type="Gramene" id="TuG1812G0200002916.01.T01">
    <property type="protein sequence ID" value="TuG1812G0200002916.01.T01"/>
    <property type="gene ID" value="TuG1812G0200002916.01"/>
</dbReference>
<name>A0A8R7THE1_TRIUA</name>
<evidence type="ECO:0000313" key="2">
    <source>
        <dbReference type="EnsemblPlants" id="TuG1812G0200002916.01.T01"/>
    </source>
</evidence>
<evidence type="ECO:0000313" key="3">
    <source>
        <dbReference type="Proteomes" id="UP000015106"/>
    </source>
</evidence>
<feature type="region of interest" description="Disordered" evidence="1">
    <location>
        <begin position="22"/>
        <end position="44"/>
    </location>
</feature>
<protein>
    <submittedName>
        <fullName evidence="2">Uncharacterized protein</fullName>
    </submittedName>
</protein>